<proteinExistence type="predicted"/>
<organism evidence="2 3">
    <name type="scientific">Dactylosporangium maewongense</name>
    <dbReference type="NCBI Taxonomy" id="634393"/>
    <lineage>
        <taxon>Bacteria</taxon>
        <taxon>Bacillati</taxon>
        <taxon>Actinomycetota</taxon>
        <taxon>Actinomycetes</taxon>
        <taxon>Micromonosporales</taxon>
        <taxon>Micromonosporaceae</taxon>
        <taxon>Dactylosporangium</taxon>
    </lineage>
</organism>
<sequence>MQLRGVEVADGTTATLWFTDGGVHVVARAARRQALLRWAGGSAFGALALAMTGMGVGAAVNARAGEVLFAAAGALAVFAVAAAVAGWVLSVRAGRAIRDGVTAPDLPLEGIQWARSTEEGGRVRVSVGMADGEVHEFAAAGMTGADLVRQFAGLLGADGGPPDGSPAPE</sequence>
<keyword evidence="1" id="KW-0472">Membrane</keyword>
<reference evidence="2 3" key="1">
    <citation type="journal article" date="2019" name="Int. J. Syst. Evol. Microbiol.">
        <title>The Global Catalogue of Microorganisms (GCM) 10K type strain sequencing project: providing services to taxonomists for standard genome sequencing and annotation.</title>
        <authorList>
            <consortium name="The Broad Institute Genomics Platform"/>
            <consortium name="The Broad Institute Genome Sequencing Center for Infectious Disease"/>
            <person name="Wu L."/>
            <person name="Ma J."/>
        </authorList>
    </citation>
    <scope>NUCLEOTIDE SEQUENCE [LARGE SCALE GENOMIC DNA]</scope>
    <source>
        <strain evidence="2 3">JCM 15933</strain>
    </source>
</reference>
<evidence type="ECO:0000256" key="1">
    <source>
        <dbReference type="SAM" id="Phobius"/>
    </source>
</evidence>
<keyword evidence="3" id="KW-1185">Reference proteome</keyword>
<dbReference type="Proteomes" id="UP001501470">
    <property type="component" value="Unassembled WGS sequence"/>
</dbReference>
<dbReference type="EMBL" id="BAAAQD010000001">
    <property type="protein sequence ID" value="GAA1501387.1"/>
    <property type="molecule type" value="Genomic_DNA"/>
</dbReference>
<comment type="caution">
    <text evidence="2">The sequence shown here is derived from an EMBL/GenBank/DDBJ whole genome shotgun (WGS) entry which is preliminary data.</text>
</comment>
<feature type="transmembrane region" description="Helical" evidence="1">
    <location>
        <begin position="38"/>
        <end position="61"/>
    </location>
</feature>
<feature type="transmembrane region" description="Helical" evidence="1">
    <location>
        <begin position="67"/>
        <end position="89"/>
    </location>
</feature>
<evidence type="ECO:0000313" key="2">
    <source>
        <dbReference type="EMBL" id="GAA1501387.1"/>
    </source>
</evidence>
<evidence type="ECO:0000313" key="3">
    <source>
        <dbReference type="Proteomes" id="UP001501470"/>
    </source>
</evidence>
<keyword evidence="1" id="KW-1133">Transmembrane helix</keyword>
<accession>A0ABN1ZN45</accession>
<protein>
    <submittedName>
        <fullName evidence="2">Uncharacterized protein</fullName>
    </submittedName>
</protein>
<keyword evidence="1" id="KW-0812">Transmembrane</keyword>
<dbReference type="RefSeq" id="WP_344500035.1">
    <property type="nucleotide sequence ID" value="NZ_BAAAQD010000001.1"/>
</dbReference>
<name>A0ABN1ZN45_9ACTN</name>
<gene>
    <name evidence="2" type="ORF">GCM10009827_010620</name>
</gene>